<protein>
    <submittedName>
        <fullName evidence="1 3">Uncharacterized protein</fullName>
    </submittedName>
</protein>
<dbReference type="EMBL" id="UZAD01006161">
    <property type="protein sequence ID" value="VDN87750.1"/>
    <property type="molecule type" value="Genomic_DNA"/>
</dbReference>
<evidence type="ECO:0000313" key="1">
    <source>
        <dbReference type="EMBL" id="VDN87750.1"/>
    </source>
</evidence>
<gene>
    <name evidence="1" type="ORF">BPAG_LOCUS6564</name>
</gene>
<accession>A0A0N4TEG5</accession>
<dbReference type="WBParaSite" id="BPAG_0000660301-mRNA-1">
    <property type="protein sequence ID" value="BPAG_0000660301-mRNA-1"/>
    <property type="gene ID" value="BPAG_0000660301"/>
</dbReference>
<sequence>MGTLQSAIVTTRKEVEDTVSGVPYLYSLNSDIIYLSKL</sequence>
<dbReference type="Proteomes" id="UP000278627">
    <property type="component" value="Unassembled WGS sequence"/>
</dbReference>
<reference evidence="1 2" key="2">
    <citation type="submission" date="2018-11" db="EMBL/GenBank/DDBJ databases">
        <authorList>
            <consortium name="Pathogen Informatics"/>
        </authorList>
    </citation>
    <scope>NUCLEOTIDE SEQUENCE [LARGE SCALE GENOMIC DNA]</scope>
</reference>
<proteinExistence type="predicted"/>
<evidence type="ECO:0000313" key="2">
    <source>
        <dbReference type="Proteomes" id="UP000278627"/>
    </source>
</evidence>
<dbReference type="AlphaFoldDB" id="A0A0N4TEG5"/>
<name>A0A0N4TEG5_BRUPA</name>
<keyword evidence="2" id="KW-1185">Reference proteome</keyword>
<evidence type="ECO:0000313" key="3">
    <source>
        <dbReference type="WBParaSite" id="BPAG_0000660301-mRNA-1"/>
    </source>
</evidence>
<reference evidence="3" key="1">
    <citation type="submission" date="2017-02" db="UniProtKB">
        <authorList>
            <consortium name="WormBaseParasite"/>
        </authorList>
    </citation>
    <scope>IDENTIFICATION</scope>
</reference>
<organism evidence="3">
    <name type="scientific">Brugia pahangi</name>
    <name type="common">Filarial nematode worm</name>
    <dbReference type="NCBI Taxonomy" id="6280"/>
    <lineage>
        <taxon>Eukaryota</taxon>
        <taxon>Metazoa</taxon>
        <taxon>Ecdysozoa</taxon>
        <taxon>Nematoda</taxon>
        <taxon>Chromadorea</taxon>
        <taxon>Rhabditida</taxon>
        <taxon>Spirurina</taxon>
        <taxon>Spiruromorpha</taxon>
        <taxon>Filarioidea</taxon>
        <taxon>Onchocercidae</taxon>
        <taxon>Brugia</taxon>
    </lineage>
</organism>